<evidence type="ECO:0000313" key="4">
    <source>
        <dbReference type="Proteomes" id="UP000639403"/>
    </source>
</evidence>
<feature type="compositionally biased region" description="Pro residues" evidence="1">
    <location>
        <begin position="25"/>
        <end position="36"/>
    </location>
</feature>
<reference evidence="3" key="2">
    <citation type="journal article" name="Front. Microbiol.">
        <title>Degradative Capacity of Two Strains of Rhodonia placenta: From Phenotype to Genotype.</title>
        <authorList>
            <person name="Kolle M."/>
            <person name="Horta M.A.C."/>
            <person name="Nowrousian M."/>
            <person name="Ohm R.A."/>
            <person name="Benz J.P."/>
            <person name="Pilgard A."/>
        </authorList>
    </citation>
    <scope>NUCLEOTIDE SEQUENCE</scope>
    <source>
        <strain evidence="3">FPRL280</strain>
    </source>
</reference>
<feature type="region of interest" description="Disordered" evidence="1">
    <location>
        <begin position="1"/>
        <end position="85"/>
    </location>
</feature>
<keyword evidence="2" id="KW-0812">Transmembrane</keyword>
<dbReference type="AlphaFoldDB" id="A0A8H7NZM1"/>
<feature type="compositionally biased region" description="Basic residues" evidence="1">
    <location>
        <begin position="43"/>
        <end position="52"/>
    </location>
</feature>
<keyword evidence="2" id="KW-1133">Transmembrane helix</keyword>
<comment type="caution">
    <text evidence="3">The sequence shown here is derived from an EMBL/GenBank/DDBJ whole genome shotgun (WGS) entry which is preliminary data.</text>
</comment>
<protein>
    <recommendedName>
        <fullName evidence="5">Transmembrane protein</fullName>
    </recommendedName>
</protein>
<feature type="transmembrane region" description="Helical" evidence="2">
    <location>
        <begin position="228"/>
        <end position="251"/>
    </location>
</feature>
<organism evidence="3 4">
    <name type="scientific">Rhodonia placenta</name>
    <dbReference type="NCBI Taxonomy" id="104341"/>
    <lineage>
        <taxon>Eukaryota</taxon>
        <taxon>Fungi</taxon>
        <taxon>Dikarya</taxon>
        <taxon>Basidiomycota</taxon>
        <taxon>Agaricomycotina</taxon>
        <taxon>Agaricomycetes</taxon>
        <taxon>Polyporales</taxon>
        <taxon>Adustoporiaceae</taxon>
        <taxon>Rhodonia</taxon>
    </lineage>
</organism>
<feature type="transmembrane region" description="Helical" evidence="2">
    <location>
        <begin position="263"/>
        <end position="282"/>
    </location>
</feature>
<feature type="region of interest" description="Disordered" evidence="1">
    <location>
        <begin position="148"/>
        <end position="190"/>
    </location>
</feature>
<dbReference type="Proteomes" id="UP000639403">
    <property type="component" value="Unassembled WGS sequence"/>
</dbReference>
<evidence type="ECO:0000256" key="2">
    <source>
        <dbReference type="SAM" id="Phobius"/>
    </source>
</evidence>
<keyword evidence="2" id="KW-0472">Membrane</keyword>
<dbReference type="EMBL" id="JADOXO010000155">
    <property type="protein sequence ID" value="KAF9811146.1"/>
    <property type="molecule type" value="Genomic_DNA"/>
</dbReference>
<sequence length="611" mass="68040">MSVTDPLGDPPPDSHVTPIVILSTSPPPDEPPPPYPSQDRRTRTPRSTRRRRTLEQPPENASHTLSIVSGGGTEYEAPVSSAQHSYDADYRDLEATEATPLLNPAVSSPRSVARPPGFITRQRTLSISSTVRSTVSVAPSFAQTVLSAFNPERDPDVDPECAEPLGGSDDDSDGESPLGSPSLRRTGSMDEQQRAFVADLASQRLTRQRGPPWRTRWLRYFRPITKRAYYSSLFHLLVLNFPYALIAWVYLFVFTVAGTTTLMALPLGAVLCFCDLIGARALSRGELALQTKFHGPLAYSIPGPPLPIFVRHHAPNAHELEAGLGTVEERSFYRNTYAMFTDPTSYQALFYFIVIKPGITIVLSLLLIVLVPLSIVFVWPAPAVLRLARRLGIWQANIAVEGLCLAVRYLIRELASTIASRSACISTDMFFAFKHVLCSALDWDAHQGSESTSLERELKRLVCRAVPYRGGLTSLQRQALLGRSQIIVRPSTATHRLLVTACTCLENEVPERDIAVTTWKAYKYYRALELEDVRVISRNCNIRADRHTEEDDAPSCISDERLLCARASFCQRRCECLCCLRTFRQLLHEISVYSGLPRRSLYTVAIAEDCC</sequence>
<evidence type="ECO:0008006" key="5">
    <source>
        <dbReference type="Google" id="ProtNLM"/>
    </source>
</evidence>
<proteinExistence type="predicted"/>
<feature type="transmembrane region" description="Helical" evidence="2">
    <location>
        <begin position="349"/>
        <end position="379"/>
    </location>
</feature>
<evidence type="ECO:0000256" key="1">
    <source>
        <dbReference type="SAM" id="MobiDB-lite"/>
    </source>
</evidence>
<gene>
    <name evidence="3" type="ORF">IEO21_06630</name>
</gene>
<reference evidence="3" key="1">
    <citation type="submission" date="2020-11" db="EMBL/GenBank/DDBJ databases">
        <authorList>
            <person name="Koelle M."/>
            <person name="Horta M.A.C."/>
            <person name="Nowrousian M."/>
            <person name="Ohm R.A."/>
            <person name="Benz P."/>
            <person name="Pilgard A."/>
        </authorList>
    </citation>
    <scope>NUCLEOTIDE SEQUENCE</scope>
    <source>
        <strain evidence="3">FPRL280</strain>
    </source>
</reference>
<evidence type="ECO:0000313" key="3">
    <source>
        <dbReference type="EMBL" id="KAF9811146.1"/>
    </source>
</evidence>
<accession>A0A8H7NZM1</accession>
<name>A0A8H7NZM1_9APHY</name>